<feature type="domain" description="tRNA intron endonuclease N-terminal" evidence="5">
    <location>
        <begin position="1"/>
        <end position="75"/>
    </location>
</feature>
<dbReference type="PANTHER" id="PTHR13070">
    <property type="entry name" value="TRNA-SPLICING ENDONUCLEASE SUBUNIT SEN34-RELATED"/>
    <property type="match status" value="1"/>
</dbReference>
<reference evidence="6 7" key="1">
    <citation type="journal article" date="2019" name="Environ. Microbiol.">
        <title>Genomics insights into ecotype formation of ammonia-oxidizing archaea in the deep ocean.</title>
        <authorList>
            <person name="Wang Y."/>
            <person name="Huang J.M."/>
            <person name="Cui G.J."/>
            <person name="Nunoura T."/>
            <person name="Takaki Y."/>
            <person name="Li W.L."/>
            <person name="Li J."/>
            <person name="Gao Z.M."/>
            <person name="Takai K."/>
            <person name="Zhang A.Q."/>
            <person name="Stepanauskas R."/>
        </authorList>
    </citation>
    <scope>NUCLEOTIDE SEQUENCE [LARGE SCALE GENOMIC DNA]</scope>
    <source>
        <strain evidence="6 7">L19b</strain>
    </source>
</reference>
<dbReference type="SUPFAM" id="SSF55267">
    <property type="entry name" value="tRNA-intron endonuclease N-terminal domain-like"/>
    <property type="match status" value="1"/>
</dbReference>
<evidence type="ECO:0000256" key="2">
    <source>
        <dbReference type="ARBA" id="ARBA00023239"/>
    </source>
</evidence>
<dbReference type="GO" id="GO:0000379">
    <property type="term" value="P:tRNA-type intron splice site recognition and cleavage"/>
    <property type="evidence" value="ECO:0007669"/>
    <property type="project" value="TreeGrafter"/>
</dbReference>
<dbReference type="PANTHER" id="PTHR13070:SF0">
    <property type="entry name" value="TRNA-SPLICING ENDONUCLEASE SUBUNIT SEN34"/>
    <property type="match status" value="1"/>
</dbReference>
<comment type="function">
    <text evidence="3">Endonuclease that removes tRNA introns. Cleaves pre-tRNA at the 5'- and 3'-splice sites to release the intron. The products are an intron and two tRNA half-molecules bearing 2',3' cyclic phosphate and 5'-OH termini. Recognizes a pseudosymmetric substrate in which 2 bulged loops of 3 bases are separated by a stem of 4 bp.</text>
</comment>
<name>A0A7K4NG07_9ARCH</name>
<dbReference type="Pfam" id="PF02778">
    <property type="entry name" value="tRNA_int_endo_N"/>
    <property type="match status" value="1"/>
</dbReference>
<dbReference type="InterPro" id="IPR011856">
    <property type="entry name" value="tRNA_endonuc-like_dom_sf"/>
</dbReference>
<proteinExistence type="predicted"/>
<feature type="domain" description="tRNA intron endonuclease catalytic" evidence="4">
    <location>
        <begin position="86"/>
        <end position="170"/>
    </location>
</feature>
<evidence type="ECO:0000313" key="6">
    <source>
        <dbReference type="EMBL" id="NWK00089.1"/>
    </source>
</evidence>
<dbReference type="AlphaFoldDB" id="A0A7K4NG07"/>
<sequence>MKGELLENRIVVWNIQESRNLFANGYFGKPIGIPKPNVNDINVPLILDLIEGCYLQEISKIKITKNGKKVSLDTLIKICRKEYHNFDKKFQVYKDFREKGYVINPGIKFGCDFAVYQKGPGIDHAPYLVQVYNKNDDISSTAVVLAGRLASSVKKQFILAIPRSKDKIDYLSLDWWRAN</sequence>
<dbReference type="EC" id="4.6.1.16" evidence="6"/>
<dbReference type="InterPro" id="IPR006678">
    <property type="entry name" value="tRNA_intron_Endonuc_N"/>
</dbReference>
<dbReference type="InterPro" id="IPR036740">
    <property type="entry name" value="tRNA_intron_Endonuc_N_sf"/>
</dbReference>
<evidence type="ECO:0000256" key="3">
    <source>
        <dbReference type="ARBA" id="ARBA00024798"/>
    </source>
</evidence>
<evidence type="ECO:0000259" key="5">
    <source>
        <dbReference type="Pfam" id="PF02778"/>
    </source>
</evidence>
<dbReference type="InterPro" id="IPR036167">
    <property type="entry name" value="tRNA_intron_Endo_cat-like_sf"/>
</dbReference>
<organism evidence="6 7">
    <name type="scientific">Marine Group I thaumarchaeote</name>
    <dbReference type="NCBI Taxonomy" id="2511932"/>
    <lineage>
        <taxon>Archaea</taxon>
        <taxon>Nitrososphaerota</taxon>
        <taxon>Marine Group I</taxon>
    </lineage>
</organism>
<dbReference type="InterPro" id="IPR016442">
    <property type="entry name" value="tRNA_splic_arch_short"/>
</dbReference>
<dbReference type="NCBIfam" id="TIGR00324">
    <property type="entry name" value="endA"/>
    <property type="match status" value="1"/>
</dbReference>
<comment type="caution">
    <text evidence="6">The sequence shown here is derived from an EMBL/GenBank/DDBJ whole genome shotgun (WGS) entry which is preliminary data.</text>
</comment>
<dbReference type="InterPro" id="IPR006676">
    <property type="entry name" value="tRNA_splic"/>
</dbReference>
<dbReference type="CDD" id="cd22363">
    <property type="entry name" value="tRNA-intron_lyase_C"/>
    <property type="match status" value="1"/>
</dbReference>
<dbReference type="InterPro" id="IPR006677">
    <property type="entry name" value="tRNA_intron_Endonuc_cat-like"/>
</dbReference>
<evidence type="ECO:0000256" key="1">
    <source>
        <dbReference type="ARBA" id="ARBA00022694"/>
    </source>
</evidence>
<dbReference type="GO" id="GO:0000213">
    <property type="term" value="F:tRNA-intron lyase activity"/>
    <property type="evidence" value="ECO:0007669"/>
    <property type="project" value="UniProtKB-EC"/>
</dbReference>
<evidence type="ECO:0000259" key="4">
    <source>
        <dbReference type="Pfam" id="PF01974"/>
    </source>
</evidence>
<dbReference type="Gene3D" id="3.40.1350.10">
    <property type="match status" value="1"/>
</dbReference>
<keyword evidence="2 6" id="KW-0456">Lyase</keyword>
<dbReference type="FunFam" id="3.40.1350.10:FF:000006">
    <property type="entry name" value="tRNA-splicing endonuclease"/>
    <property type="match status" value="1"/>
</dbReference>
<dbReference type="SUPFAM" id="SSF53032">
    <property type="entry name" value="tRNA-intron endonuclease catalytic domain-like"/>
    <property type="match status" value="1"/>
</dbReference>
<protein>
    <submittedName>
        <fullName evidence="6">tRNA-intron lyase</fullName>
        <ecNumber evidence="6">4.6.1.16</ecNumber>
    </submittedName>
</protein>
<dbReference type="Pfam" id="PF01974">
    <property type="entry name" value="tRNA_int_endo"/>
    <property type="match status" value="1"/>
</dbReference>
<dbReference type="Gene3D" id="3.40.1170.20">
    <property type="entry name" value="tRNA intron endonuclease, N-terminal domain"/>
    <property type="match status" value="1"/>
</dbReference>
<dbReference type="Proteomes" id="UP000586694">
    <property type="component" value="Unassembled WGS sequence"/>
</dbReference>
<accession>A0A7K4NG07</accession>
<dbReference type="EMBL" id="JACASU010000088">
    <property type="protein sequence ID" value="NWK00089.1"/>
    <property type="molecule type" value="Genomic_DNA"/>
</dbReference>
<gene>
    <name evidence="6" type="primary">endA</name>
    <name evidence="6" type="ORF">HX802_05505</name>
</gene>
<dbReference type="PIRSF" id="PIRSF005285">
    <property type="entry name" value="tRNA_splic_archaea"/>
    <property type="match status" value="1"/>
</dbReference>
<keyword evidence="1" id="KW-0819">tRNA processing</keyword>
<dbReference type="GO" id="GO:0003676">
    <property type="term" value="F:nucleic acid binding"/>
    <property type="evidence" value="ECO:0007669"/>
    <property type="project" value="InterPro"/>
</dbReference>
<evidence type="ECO:0000313" key="7">
    <source>
        <dbReference type="Proteomes" id="UP000586694"/>
    </source>
</evidence>